<reference evidence="2 3" key="1">
    <citation type="submission" date="2012-10" db="EMBL/GenBank/DDBJ databases">
        <title>Genome sequencing and analysis of entomopathogenic fungi Beauveria bassiana D1-5.</title>
        <authorList>
            <person name="Li Q."/>
            <person name="Wang L."/>
            <person name="Zhang Z."/>
            <person name="Wang Q."/>
            <person name="Ren J."/>
            <person name="Wang M."/>
            <person name="Xu W."/>
            <person name="Wang J."/>
            <person name="Lu Y."/>
            <person name="Du Q."/>
            <person name="Sun Z."/>
        </authorList>
    </citation>
    <scope>NUCLEOTIDE SEQUENCE [LARGE SCALE GENOMIC DNA]</scope>
    <source>
        <strain evidence="2 3">D1-5</strain>
    </source>
</reference>
<dbReference type="EMBL" id="ANFO01000431">
    <property type="protein sequence ID" value="KGQ09546.1"/>
    <property type="molecule type" value="Genomic_DNA"/>
</dbReference>
<protein>
    <recommendedName>
        <fullName evidence="4">Zinc finger GRF-type domain-containing protein</fullName>
    </recommendedName>
</protein>
<proteinExistence type="predicted"/>
<accession>A0A0A2VNS4</accession>
<evidence type="ECO:0008006" key="4">
    <source>
        <dbReference type="Google" id="ProtNLM"/>
    </source>
</evidence>
<feature type="region of interest" description="Disordered" evidence="1">
    <location>
        <begin position="69"/>
        <end position="99"/>
    </location>
</feature>
<organism evidence="2 3">
    <name type="scientific">Beauveria bassiana D1-5</name>
    <dbReference type="NCBI Taxonomy" id="1245745"/>
    <lineage>
        <taxon>Eukaryota</taxon>
        <taxon>Fungi</taxon>
        <taxon>Dikarya</taxon>
        <taxon>Ascomycota</taxon>
        <taxon>Pezizomycotina</taxon>
        <taxon>Sordariomycetes</taxon>
        <taxon>Hypocreomycetidae</taxon>
        <taxon>Hypocreales</taxon>
        <taxon>Cordycipitaceae</taxon>
        <taxon>Beauveria</taxon>
    </lineage>
</organism>
<comment type="caution">
    <text evidence="2">The sequence shown here is derived from an EMBL/GenBank/DDBJ whole genome shotgun (WGS) entry which is preliminary data.</text>
</comment>
<evidence type="ECO:0000313" key="3">
    <source>
        <dbReference type="Proteomes" id="UP000030106"/>
    </source>
</evidence>
<evidence type="ECO:0000313" key="2">
    <source>
        <dbReference type="EMBL" id="KGQ09546.1"/>
    </source>
</evidence>
<dbReference type="HOGENOM" id="CLU_1061686_0_0_1"/>
<sequence length="262" mass="29087">MVLFSKYHNGRFHSGQWYCGCNEQAKWHTSTKENSKGERFARCKGWGTDKDCKFFLTEADDEKARLEKSSIEVPSAPKTPVSRRTTEMMPTPNTDSRSRVNLFSGAGRAGRLSGVNDSPTAHRFVHVDSGDGDLADVVIRLLEQEGITLKSSTESLVRHAIGSRVGKNQPRRRNGKCCCRRERQLNEGKRSAGDAGGALKQRCASGNQAIKLLQSTIVKLRGIDNLPIRTLPETYAGLQELQVSTTETTEDDTERKISRDST</sequence>
<name>A0A0A2VNS4_BEABA</name>
<evidence type="ECO:0000256" key="1">
    <source>
        <dbReference type="SAM" id="MobiDB-lite"/>
    </source>
</evidence>
<dbReference type="Proteomes" id="UP000030106">
    <property type="component" value="Unassembled WGS sequence"/>
</dbReference>
<dbReference type="STRING" id="1245745.A0A0A2VNS4"/>
<dbReference type="AlphaFoldDB" id="A0A0A2VNS4"/>
<gene>
    <name evidence="2" type="ORF">BBAD15_g5114</name>
</gene>
<dbReference type="OrthoDB" id="430051at2759"/>